<sequence>MCVPKIASHFSECILERSIAMRTCLRKFLNDRRGLGAVEFALIAPVLLLIYLGSVDLADGVDTNKKVSRSASSLADLVARQLSVTKNDLNDMFNISRASLLPYGRSTPKIRITAIRIDGTARASNLTPEVDWSYANIADFAAKKGDVGDIPSSLLDEGSYFIKVDVELDYRPLNAWISTSIPMSETYYLAPRYTNTLPCTNC</sequence>
<dbReference type="Proteomes" id="UP000435957">
    <property type="component" value="Unassembled WGS sequence"/>
</dbReference>
<evidence type="ECO:0000313" key="2">
    <source>
        <dbReference type="EMBL" id="KAB2705656.1"/>
    </source>
</evidence>
<gene>
    <name evidence="2" type="ORF">F9L03_04445</name>
</gene>
<evidence type="ECO:0000259" key="1">
    <source>
        <dbReference type="Pfam" id="PF07811"/>
    </source>
</evidence>
<keyword evidence="3" id="KW-1185">Reference proteome</keyword>
<organism evidence="2 3">
    <name type="scientific">Brucella lupini</name>
    <dbReference type="NCBI Taxonomy" id="255457"/>
    <lineage>
        <taxon>Bacteria</taxon>
        <taxon>Pseudomonadati</taxon>
        <taxon>Pseudomonadota</taxon>
        <taxon>Alphaproteobacteria</taxon>
        <taxon>Hyphomicrobiales</taxon>
        <taxon>Brucellaceae</taxon>
        <taxon>Brucella/Ochrobactrum group</taxon>
        <taxon>Brucella</taxon>
    </lineage>
</organism>
<feature type="domain" description="TadE-like" evidence="1">
    <location>
        <begin position="34"/>
        <end position="58"/>
    </location>
</feature>
<protein>
    <submittedName>
        <fullName evidence="2">Pilus assembly protein</fullName>
    </submittedName>
</protein>
<evidence type="ECO:0000313" key="3">
    <source>
        <dbReference type="Proteomes" id="UP000435957"/>
    </source>
</evidence>
<reference evidence="2 3" key="1">
    <citation type="submission" date="2019-09" db="EMBL/GenBank/DDBJ databases">
        <title>Taxonomic organization of the family Brucellaceae based on a phylogenomic approach.</title>
        <authorList>
            <person name="Leclercq S."/>
            <person name="Cloeckaert A."/>
            <person name="Zygmunt M.S."/>
        </authorList>
    </citation>
    <scope>NUCLEOTIDE SEQUENCE [LARGE SCALE GENOMIC DNA]</scope>
    <source>
        <strain evidence="2 3">LUP23</strain>
    </source>
</reference>
<proteinExistence type="predicted"/>
<dbReference type="InterPro" id="IPR012495">
    <property type="entry name" value="TadE-like_dom"/>
</dbReference>
<comment type="caution">
    <text evidence="2">The sequence shown here is derived from an EMBL/GenBank/DDBJ whole genome shotgun (WGS) entry which is preliminary data.</text>
</comment>
<name>A0AB34DQ53_9HYPH</name>
<dbReference type="AlphaFoldDB" id="A0AB34DQ53"/>
<dbReference type="Pfam" id="PF07811">
    <property type="entry name" value="TadE"/>
    <property type="match status" value="1"/>
</dbReference>
<dbReference type="EMBL" id="WBWF01000002">
    <property type="protein sequence ID" value="KAB2705656.1"/>
    <property type="molecule type" value="Genomic_DNA"/>
</dbReference>
<accession>A0AB34DQ53</accession>